<dbReference type="RefSeq" id="WP_208058413.1">
    <property type="nucleotide sequence ID" value="NZ_JAGDYP010000003.1"/>
</dbReference>
<protein>
    <submittedName>
        <fullName evidence="1">Uncharacterized protein</fullName>
    </submittedName>
</protein>
<evidence type="ECO:0000313" key="1">
    <source>
        <dbReference type="EMBL" id="MBO1883815.1"/>
    </source>
</evidence>
<sequence length="77" mass="8833">MNCGTSYKLAPAGARTVRKDANFKNTQAIVVATYKNITKCEIKEKEAAEVIRLRNEGHELPYNREKDNRYKVNSCRN</sequence>
<evidence type="ECO:0000313" key="2">
    <source>
        <dbReference type="Proteomes" id="UP000681610"/>
    </source>
</evidence>
<organism evidence="1 2">
    <name type="scientific">Capnocytophaga bilenii</name>
    <dbReference type="NCBI Taxonomy" id="2819369"/>
    <lineage>
        <taxon>Bacteria</taxon>
        <taxon>Pseudomonadati</taxon>
        <taxon>Bacteroidota</taxon>
        <taxon>Flavobacteriia</taxon>
        <taxon>Flavobacteriales</taxon>
        <taxon>Flavobacteriaceae</taxon>
        <taxon>Capnocytophaga</taxon>
    </lineage>
</organism>
<gene>
    <name evidence="1" type="ORF">J4N46_05160</name>
</gene>
<keyword evidence="2" id="KW-1185">Reference proteome</keyword>
<accession>A0ABS3PWW6</accession>
<dbReference type="Proteomes" id="UP000681610">
    <property type="component" value="Unassembled WGS sequence"/>
</dbReference>
<name>A0ABS3PWW6_9FLAO</name>
<proteinExistence type="predicted"/>
<reference evidence="1 2" key="1">
    <citation type="submission" date="2021-03" db="EMBL/GenBank/DDBJ databases">
        <title>Isolation and description of Capnocytophaga bilenii sp. nov., a novel Capnocytophaga species, isolated from a gingivitis subject.</title>
        <authorList>
            <person name="Antezack A."/>
            <person name="Monnet-Corti V."/>
            <person name="La Scola B."/>
        </authorList>
    </citation>
    <scope>NUCLEOTIDE SEQUENCE [LARGE SCALE GENOMIC DNA]</scope>
    <source>
        <strain evidence="1 2">Marseille-Q4570</strain>
    </source>
</reference>
<comment type="caution">
    <text evidence="1">The sequence shown here is derived from an EMBL/GenBank/DDBJ whole genome shotgun (WGS) entry which is preliminary data.</text>
</comment>
<dbReference type="EMBL" id="JAGDYP010000003">
    <property type="protein sequence ID" value="MBO1883815.1"/>
    <property type="molecule type" value="Genomic_DNA"/>
</dbReference>